<dbReference type="InterPro" id="IPR011990">
    <property type="entry name" value="TPR-like_helical_dom_sf"/>
</dbReference>
<gene>
    <name evidence="4" type="ORF">IFJ97_07770</name>
</gene>
<dbReference type="Pfam" id="PF03958">
    <property type="entry name" value="Secretin_N"/>
    <property type="match status" value="1"/>
</dbReference>
<sequence length="515" mass="57191">MYRCLKISFTTMTVVALMIGALGCATAKQTAGEGEDAFKHQNWDAAVYHYLQALAEDPENVEYKMQLTFARQKAAQKHFENGMMLRKLGRLLSARNELQMTIQLDPSNQYAEQVLEEVIEEMEILSGPDGERDLERMKAEAREAKVKPPVLDPTSNEPITLNFPRPKPIKEIYSAIGKAYGFNVLFDPKLKDDRLAIELRDLTAEQALEMVMQGAGHFYKVLDRHSIIIAEDTPQNRREYEDLVIKTFFLSNADVKEIDKLLRSLIEARRLSTNEQLNAITLRDTADKVAIAEKLIRINDKAKAEVLIDVEILIMATSKNTNIGTALSTYSFNLGLDTASINPDAPAGTLGLDDFADITRGDWFINVPSILINLAKSSGEAQVLAQPQLRVSEGEKASLMIGDQVPIPVTSFNSGYQGAPGTVTPITSFQYRDVRITHLDLFSDVGDLDLEFERNLTVVVDPGFDLDSDTDVTVLEGGDRRHRPGRTLVTAVEAGDGNRHLVAYHQARLLALADA</sequence>
<protein>
    <recommendedName>
        <fullName evidence="3">NolW-like domain-containing protein</fullName>
    </recommendedName>
</protein>
<feature type="signal peptide" evidence="2">
    <location>
        <begin position="1"/>
        <end position="27"/>
    </location>
</feature>
<evidence type="ECO:0000256" key="2">
    <source>
        <dbReference type="SAM" id="SignalP"/>
    </source>
</evidence>
<dbReference type="SUPFAM" id="SSF48452">
    <property type="entry name" value="TPR-like"/>
    <property type="match status" value="1"/>
</dbReference>
<dbReference type="PROSITE" id="PS51257">
    <property type="entry name" value="PROKAR_LIPOPROTEIN"/>
    <property type="match status" value="1"/>
</dbReference>
<dbReference type="AlphaFoldDB" id="A0A8J6Y7S7"/>
<evidence type="ECO:0000313" key="5">
    <source>
        <dbReference type="Proteomes" id="UP000598633"/>
    </source>
</evidence>
<name>A0A8J6Y7S7_9BACT</name>
<keyword evidence="2" id="KW-0732">Signal</keyword>
<dbReference type="InterPro" id="IPR038591">
    <property type="entry name" value="NolW-like_sf"/>
</dbReference>
<dbReference type="PANTHER" id="PTHR30332">
    <property type="entry name" value="PROBABLE GENERAL SECRETION PATHWAY PROTEIN D"/>
    <property type="match status" value="1"/>
</dbReference>
<dbReference type="Gene3D" id="1.25.40.10">
    <property type="entry name" value="Tetratricopeptide repeat domain"/>
    <property type="match status" value="1"/>
</dbReference>
<feature type="region of interest" description="Disordered" evidence="1">
    <location>
        <begin position="142"/>
        <end position="162"/>
    </location>
</feature>
<proteinExistence type="predicted"/>
<comment type="caution">
    <text evidence="4">The sequence shown here is derived from an EMBL/GenBank/DDBJ whole genome shotgun (WGS) entry which is preliminary data.</text>
</comment>
<evidence type="ECO:0000256" key="1">
    <source>
        <dbReference type="SAM" id="MobiDB-lite"/>
    </source>
</evidence>
<dbReference type="Gene3D" id="3.30.1370.120">
    <property type="match status" value="1"/>
</dbReference>
<evidence type="ECO:0000259" key="3">
    <source>
        <dbReference type="Pfam" id="PF03958"/>
    </source>
</evidence>
<feature type="non-terminal residue" evidence="4">
    <location>
        <position position="515"/>
    </location>
</feature>
<organism evidence="4 5">
    <name type="scientific">Candidatus Sulfomarinibacter kjeldsenii</name>
    <dbReference type="NCBI Taxonomy" id="2885994"/>
    <lineage>
        <taxon>Bacteria</taxon>
        <taxon>Pseudomonadati</taxon>
        <taxon>Acidobacteriota</taxon>
        <taxon>Thermoanaerobaculia</taxon>
        <taxon>Thermoanaerobaculales</taxon>
        <taxon>Candidatus Sulfomarinibacteraceae</taxon>
        <taxon>Candidatus Sulfomarinibacter</taxon>
    </lineage>
</organism>
<feature type="domain" description="NolW-like" evidence="3">
    <location>
        <begin position="246"/>
        <end position="304"/>
    </location>
</feature>
<dbReference type="Proteomes" id="UP000598633">
    <property type="component" value="Unassembled WGS sequence"/>
</dbReference>
<evidence type="ECO:0000313" key="4">
    <source>
        <dbReference type="EMBL" id="MBD3871239.1"/>
    </source>
</evidence>
<dbReference type="InterPro" id="IPR050810">
    <property type="entry name" value="Bact_Secretion_Sys_Channel"/>
</dbReference>
<dbReference type="GO" id="GO:0009306">
    <property type="term" value="P:protein secretion"/>
    <property type="evidence" value="ECO:0007669"/>
    <property type="project" value="TreeGrafter"/>
</dbReference>
<dbReference type="GO" id="GO:0015627">
    <property type="term" value="C:type II protein secretion system complex"/>
    <property type="evidence" value="ECO:0007669"/>
    <property type="project" value="TreeGrafter"/>
</dbReference>
<feature type="chain" id="PRO_5035167140" description="NolW-like domain-containing protein" evidence="2">
    <location>
        <begin position="28"/>
        <end position="515"/>
    </location>
</feature>
<accession>A0A8J6Y7S7</accession>
<reference evidence="4 5" key="1">
    <citation type="submission" date="2020-08" db="EMBL/GenBank/DDBJ databases">
        <title>Acidobacteriota in marine sediments use diverse sulfur dissimilation pathways.</title>
        <authorList>
            <person name="Wasmund K."/>
        </authorList>
    </citation>
    <scope>NUCLEOTIDE SEQUENCE [LARGE SCALE GENOMIC DNA]</scope>
    <source>
        <strain evidence="4">MAG AM3-A</strain>
    </source>
</reference>
<dbReference type="EMBL" id="JACXWA010000122">
    <property type="protein sequence ID" value="MBD3871239.1"/>
    <property type="molecule type" value="Genomic_DNA"/>
</dbReference>
<dbReference type="InterPro" id="IPR005644">
    <property type="entry name" value="NolW-like"/>
</dbReference>
<dbReference type="PANTHER" id="PTHR30332:SF17">
    <property type="entry name" value="TYPE IV PILIATION SYSTEM PROTEIN DR_0774-RELATED"/>
    <property type="match status" value="1"/>
</dbReference>